<comment type="caution">
    <text evidence="2">The sequence shown here is derived from an EMBL/GenBank/DDBJ whole genome shotgun (WGS) entry which is preliminary data.</text>
</comment>
<accession>A0A1F5YKV4</accession>
<evidence type="ECO:0000256" key="1">
    <source>
        <dbReference type="SAM" id="MobiDB-lite"/>
    </source>
</evidence>
<evidence type="ECO:0000313" key="2">
    <source>
        <dbReference type="EMBL" id="OGG00801.1"/>
    </source>
</evidence>
<dbReference type="AlphaFoldDB" id="A0A1F5YKV4"/>
<dbReference type="InterPro" id="IPR015943">
    <property type="entry name" value="WD40/YVTN_repeat-like_dom_sf"/>
</dbReference>
<dbReference type="PANTHER" id="PTHR43739:SF5">
    <property type="entry name" value="EXO-ALPHA-SIALIDASE"/>
    <property type="match status" value="1"/>
</dbReference>
<dbReference type="CDD" id="cd15482">
    <property type="entry name" value="Sialidase_non-viral"/>
    <property type="match status" value="2"/>
</dbReference>
<evidence type="ECO:0008006" key="4">
    <source>
        <dbReference type="Google" id="ProtNLM"/>
    </source>
</evidence>
<dbReference type="Gene3D" id="2.130.10.10">
    <property type="entry name" value="YVTN repeat-like/Quinoprotein amine dehydrogenase"/>
    <property type="match status" value="4"/>
</dbReference>
<sequence>MVSGCAGPKESADKTPPSGETGRWEVIGPGGGGSMFTPTVDPADPEHVFLRCDMTGAYVTFDGGSSWKMLNLRTVVQDFAFDPLQPDRAYAANQGLYVTEDRGLNWRLIYPSPDKILAERMVNDHAAQYYQTGDSLTEFSLIDKVRVDPENSDRLYAGWAALSVSRDSLPPLALGDSTAILYSADRGASWRKLGRVFGRHVLALFPGSWRDKPDEVTVVTDRACVRISTVDLKREELRLPAESLIAAAGGKGEKGSVLYVLSSFDNASGKPAGGVFRSTDSGASWEAANAGLLEDWKLNGKLPFFNTLGVCESVPEAVYLSCRSYRAGKAPEELKEHFGVLKSLDAGRSWEWVYRSDGNRVFGDNYRGSWMVESYGPGYTGNPHGLGVSPANPDICYSTDYGRASRTLDGGKTWEQLYADKLPGGGYSTRGLDVTTCYGVHFDPFDKNHLFITYTDIGLFQSHDGGASWVHSLKGVPEDWWNTCYWLVFDPSVKDRIWSVWGNGHDLPRLKMFRRPGFVDNFQGGVALSEDGGRTWRRVTSGMPDNTDCTHILLDPSSPAEARTLYVCGTGRGVFKSTDSGASWKTANQDLGENLYSWETVRLPDGTLYLLMMRALKDDRILGGGLYRSKDGAENWSQVELPMDVTGPNGLTFDPEDPEVLYLSCWPRPSGGMERGGGLLRSVDGGKSWKRIFRGDTHVYAAALDPANPETVIINTFDSAAFRSEDRGLTWRRLEGYDFKWGHRPIFDPHHPGMLYLTTFGGSVFYGPATGVPGAKETIENWTPTWRWDDYTGEGE</sequence>
<dbReference type="SUPFAM" id="SSF110296">
    <property type="entry name" value="Oligoxyloglucan reducing end-specific cellobiohydrolase"/>
    <property type="match status" value="3"/>
</dbReference>
<dbReference type="Proteomes" id="UP000179129">
    <property type="component" value="Unassembled WGS sequence"/>
</dbReference>
<reference evidence="2 3" key="1">
    <citation type="journal article" date="2016" name="Nat. Commun.">
        <title>Thousands of microbial genomes shed light on interconnected biogeochemical processes in an aquifer system.</title>
        <authorList>
            <person name="Anantharaman K."/>
            <person name="Brown C.T."/>
            <person name="Hug L.A."/>
            <person name="Sharon I."/>
            <person name="Castelle C.J."/>
            <person name="Probst A.J."/>
            <person name="Thomas B.C."/>
            <person name="Singh A."/>
            <person name="Wilkins M.J."/>
            <person name="Karaoz U."/>
            <person name="Brodie E.L."/>
            <person name="Williams K.H."/>
            <person name="Hubbard S.S."/>
            <person name="Banfield J.F."/>
        </authorList>
    </citation>
    <scope>NUCLEOTIDE SEQUENCE [LARGE SCALE GENOMIC DNA]</scope>
</reference>
<dbReference type="PANTHER" id="PTHR43739">
    <property type="entry name" value="XYLOGLUCANASE (EUROFUNG)"/>
    <property type="match status" value="1"/>
</dbReference>
<name>A0A1F5YKV4_9BACT</name>
<gene>
    <name evidence="2" type="ORF">A3F83_15120</name>
</gene>
<evidence type="ECO:0000313" key="3">
    <source>
        <dbReference type="Proteomes" id="UP000179129"/>
    </source>
</evidence>
<feature type="region of interest" description="Disordered" evidence="1">
    <location>
        <begin position="1"/>
        <end position="37"/>
    </location>
</feature>
<organism evidence="2 3">
    <name type="scientific">Candidatus Glassbacteria bacterium RIFCSPLOWO2_12_FULL_58_11</name>
    <dbReference type="NCBI Taxonomy" id="1817867"/>
    <lineage>
        <taxon>Bacteria</taxon>
        <taxon>Candidatus Glassiibacteriota</taxon>
    </lineage>
</organism>
<proteinExistence type="predicted"/>
<protein>
    <recommendedName>
        <fullName evidence="4">Sortilin N-terminal domain-containing protein</fullName>
    </recommendedName>
</protein>
<dbReference type="EMBL" id="MFIX01000240">
    <property type="protein sequence ID" value="OGG00801.1"/>
    <property type="molecule type" value="Genomic_DNA"/>
</dbReference>
<dbReference type="STRING" id="1817867.A3F83_15120"/>
<dbReference type="InterPro" id="IPR052025">
    <property type="entry name" value="Xyloglucanase_GH74"/>
</dbReference>
<dbReference type="GO" id="GO:0010411">
    <property type="term" value="P:xyloglucan metabolic process"/>
    <property type="evidence" value="ECO:0007669"/>
    <property type="project" value="TreeGrafter"/>
</dbReference>